<evidence type="ECO:0000256" key="1">
    <source>
        <dbReference type="ARBA" id="ARBA00022723"/>
    </source>
</evidence>
<evidence type="ECO:0000313" key="5">
    <source>
        <dbReference type="EMBL" id="SDL05262.1"/>
    </source>
</evidence>
<proteinExistence type="predicted"/>
<protein>
    <submittedName>
        <fullName evidence="5">Copper binding protein, plastocyanin/azurin family</fullName>
    </submittedName>
</protein>
<name>A0A1G9GXF5_9EURY</name>
<dbReference type="InterPro" id="IPR006311">
    <property type="entry name" value="TAT_signal"/>
</dbReference>
<feature type="compositionally biased region" description="Basic and acidic residues" evidence="3">
    <location>
        <begin position="186"/>
        <end position="200"/>
    </location>
</feature>
<dbReference type="InterPro" id="IPR000923">
    <property type="entry name" value="BlueCu_1"/>
</dbReference>
<dbReference type="Proteomes" id="UP000198882">
    <property type="component" value="Unassembled WGS sequence"/>
</dbReference>
<evidence type="ECO:0000256" key="2">
    <source>
        <dbReference type="ARBA" id="ARBA00023008"/>
    </source>
</evidence>
<feature type="domain" description="Blue (type 1) copper" evidence="4">
    <location>
        <begin position="110"/>
        <end position="185"/>
    </location>
</feature>
<feature type="domain" description="Blue (type 1) copper" evidence="4">
    <location>
        <begin position="247"/>
        <end position="320"/>
    </location>
</feature>
<keyword evidence="6" id="KW-1185">Reference proteome</keyword>
<dbReference type="AlphaFoldDB" id="A0A1G9GXF5"/>
<dbReference type="InterPro" id="IPR008972">
    <property type="entry name" value="Cupredoxin"/>
</dbReference>
<evidence type="ECO:0000259" key="4">
    <source>
        <dbReference type="Pfam" id="PF00127"/>
    </source>
</evidence>
<dbReference type="Gene3D" id="2.60.40.420">
    <property type="entry name" value="Cupredoxins - blue copper proteins"/>
    <property type="match status" value="2"/>
</dbReference>
<dbReference type="STRING" id="1095776.SAMN04515672_0048"/>
<dbReference type="EMBL" id="FNFE01000010">
    <property type="protein sequence ID" value="SDL05262.1"/>
    <property type="molecule type" value="Genomic_DNA"/>
</dbReference>
<dbReference type="Pfam" id="PF00127">
    <property type="entry name" value="Copper-bind"/>
    <property type="match status" value="2"/>
</dbReference>
<keyword evidence="1" id="KW-0479">Metal-binding</keyword>
<reference evidence="6" key="1">
    <citation type="submission" date="2016-10" db="EMBL/GenBank/DDBJ databases">
        <authorList>
            <person name="Varghese N."/>
            <person name="Submissions S."/>
        </authorList>
    </citation>
    <scope>NUCLEOTIDE SEQUENCE [LARGE SCALE GENOMIC DNA]</scope>
    <source>
        <strain evidence="6">B4,CECT 8067,JCM 17497</strain>
    </source>
</reference>
<sequence>MPTADLVTRRTLLYAVGAGAGAGTLAGCVDQAETDETGTTDDDDDGDTDDGSTDDADPGAEPDADESNADDETTDSTLEPGTQIRFDGQTSGWVGLGPSTIENEENPTLTLEVGETYEIGWTRGNGQAHNIELRDRNDEVVDDYRTDLTDAEEPDDQRLEFEASEELAYYVCDPHAASMRGEIRIDGTEPSADDRGRHDDDSDGGTETGDAFSIDPGTTIVFDGQTAAWEGLEPAVIGGEENPTLALEEGETYRIGWEGSDGLHHNIELWDRDDEVVDDYRTDVTDEPGDDQFLEFEASDELAYYVCAPHAASMRGEILLE</sequence>
<feature type="compositionally biased region" description="Acidic residues" evidence="3">
    <location>
        <begin position="32"/>
        <end position="74"/>
    </location>
</feature>
<feature type="region of interest" description="Disordered" evidence="3">
    <location>
        <begin position="186"/>
        <end position="217"/>
    </location>
</feature>
<gene>
    <name evidence="5" type="ORF">SAMN04515672_0048</name>
</gene>
<dbReference type="GO" id="GO:0005507">
    <property type="term" value="F:copper ion binding"/>
    <property type="evidence" value="ECO:0007669"/>
    <property type="project" value="InterPro"/>
</dbReference>
<keyword evidence="2" id="KW-0186">Copper</keyword>
<evidence type="ECO:0000256" key="3">
    <source>
        <dbReference type="SAM" id="MobiDB-lite"/>
    </source>
</evidence>
<accession>A0A1G9GXF5</accession>
<dbReference type="OrthoDB" id="265568at2157"/>
<feature type="region of interest" description="Disordered" evidence="3">
    <location>
        <begin position="22"/>
        <end position="105"/>
    </location>
</feature>
<dbReference type="PROSITE" id="PS51318">
    <property type="entry name" value="TAT"/>
    <property type="match status" value="1"/>
</dbReference>
<organism evidence="5 6">
    <name type="scientific">Natronorubrum texcoconense</name>
    <dbReference type="NCBI Taxonomy" id="1095776"/>
    <lineage>
        <taxon>Archaea</taxon>
        <taxon>Methanobacteriati</taxon>
        <taxon>Methanobacteriota</taxon>
        <taxon>Stenosarchaea group</taxon>
        <taxon>Halobacteria</taxon>
        <taxon>Halobacteriales</taxon>
        <taxon>Natrialbaceae</taxon>
        <taxon>Natronorubrum</taxon>
    </lineage>
</organism>
<dbReference type="GO" id="GO:0009055">
    <property type="term" value="F:electron transfer activity"/>
    <property type="evidence" value="ECO:0007669"/>
    <property type="project" value="InterPro"/>
</dbReference>
<dbReference type="RefSeq" id="WP_090312242.1">
    <property type="nucleotide sequence ID" value="NZ_FNFE01000010.1"/>
</dbReference>
<evidence type="ECO:0000313" key="6">
    <source>
        <dbReference type="Proteomes" id="UP000198882"/>
    </source>
</evidence>